<comment type="caution">
    <text evidence="2">The sequence shown here is derived from an EMBL/GenBank/DDBJ whole genome shotgun (WGS) entry which is preliminary data.</text>
</comment>
<dbReference type="InterPro" id="IPR011008">
    <property type="entry name" value="Dimeric_a/b-barrel"/>
</dbReference>
<dbReference type="Pfam" id="PF03992">
    <property type="entry name" value="ABM"/>
    <property type="match status" value="1"/>
</dbReference>
<organism evidence="2 3">
    <name type="scientific">Undibacterium rugosum</name>
    <dbReference type="NCBI Taxonomy" id="2762291"/>
    <lineage>
        <taxon>Bacteria</taxon>
        <taxon>Pseudomonadati</taxon>
        <taxon>Pseudomonadota</taxon>
        <taxon>Betaproteobacteria</taxon>
        <taxon>Burkholderiales</taxon>
        <taxon>Oxalobacteraceae</taxon>
        <taxon>Undibacterium</taxon>
    </lineage>
</organism>
<keyword evidence="2" id="KW-0503">Monooxygenase</keyword>
<dbReference type="AlphaFoldDB" id="A0A923I4S7"/>
<evidence type="ECO:0000313" key="2">
    <source>
        <dbReference type="EMBL" id="MBC3935516.1"/>
    </source>
</evidence>
<dbReference type="EMBL" id="JACOGG010000008">
    <property type="protein sequence ID" value="MBC3935516.1"/>
    <property type="molecule type" value="Genomic_DNA"/>
</dbReference>
<sequence length="96" mass="10798">MKKVALVVSISYQEESKTAFLQALSEHQQRCLQTEAGTLQFELLQPDELSNTVMIFELYANQEAYQAHDQGSSLARFKEQAGAWITAVSVQQCLVM</sequence>
<evidence type="ECO:0000313" key="3">
    <source>
        <dbReference type="Proteomes" id="UP000612361"/>
    </source>
</evidence>
<keyword evidence="3" id="KW-1185">Reference proteome</keyword>
<dbReference type="PROSITE" id="PS51725">
    <property type="entry name" value="ABM"/>
    <property type="match status" value="1"/>
</dbReference>
<dbReference type="Gene3D" id="3.30.70.100">
    <property type="match status" value="1"/>
</dbReference>
<reference evidence="2" key="1">
    <citation type="submission" date="2020-08" db="EMBL/GenBank/DDBJ databases">
        <title>Novel species isolated from subtropical streams in China.</title>
        <authorList>
            <person name="Lu H."/>
        </authorList>
    </citation>
    <scope>NUCLEOTIDE SEQUENCE</scope>
    <source>
        <strain evidence="2">CY7W</strain>
    </source>
</reference>
<dbReference type="Proteomes" id="UP000612361">
    <property type="component" value="Unassembled WGS sequence"/>
</dbReference>
<dbReference type="InterPro" id="IPR007138">
    <property type="entry name" value="ABM_dom"/>
</dbReference>
<feature type="domain" description="ABM" evidence="1">
    <location>
        <begin position="4"/>
        <end position="95"/>
    </location>
</feature>
<name>A0A923I4S7_9BURK</name>
<dbReference type="GO" id="GO:0004497">
    <property type="term" value="F:monooxygenase activity"/>
    <property type="evidence" value="ECO:0007669"/>
    <property type="project" value="UniProtKB-KW"/>
</dbReference>
<dbReference type="RefSeq" id="WP_186881096.1">
    <property type="nucleotide sequence ID" value="NZ_JACOGG010000008.1"/>
</dbReference>
<proteinExistence type="predicted"/>
<accession>A0A923I4S7</accession>
<keyword evidence="2" id="KW-0560">Oxidoreductase</keyword>
<evidence type="ECO:0000259" key="1">
    <source>
        <dbReference type="PROSITE" id="PS51725"/>
    </source>
</evidence>
<protein>
    <submittedName>
        <fullName evidence="2">Antibiotic biosynthesis monooxygenase</fullName>
    </submittedName>
</protein>
<gene>
    <name evidence="2" type="ORF">H8K47_09095</name>
</gene>
<dbReference type="SUPFAM" id="SSF54909">
    <property type="entry name" value="Dimeric alpha+beta barrel"/>
    <property type="match status" value="1"/>
</dbReference>